<feature type="domain" description="Autotransproter heptosyltransferase TibC/BAHTCr-like N-terminal" evidence="3">
    <location>
        <begin position="34"/>
        <end position="96"/>
    </location>
</feature>
<dbReference type="InterPro" id="IPR051199">
    <property type="entry name" value="LPS_LOS_Heptosyltrfase"/>
</dbReference>
<evidence type="ECO:0000313" key="5">
    <source>
        <dbReference type="Proteomes" id="UP000256503"/>
    </source>
</evidence>
<dbReference type="InterPro" id="IPR002201">
    <property type="entry name" value="Glyco_trans_9"/>
</dbReference>
<dbReference type="Pfam" id="PF21129">
    <property type="entry name" value="TibC_1st"/>
    <property type="match status" value="1"/>
</dbReference>
<protein>
    <submittedName>
        <fullName evidence="4">Autotransporter strand-loop-strand O-heptosyltransferase</fullName>
    </submittedName>
</protein>
<dbReference type="InterPro" id="IPR030929">
    <property type="entry name" value="Aah/TibC-like"/>
</dbReference>
<organism evidence="4 5">
    <name type="scientific">Pseudomonas plecoglossicida</name>
    <dbReference type="NCBI Taxonomy" id="70775"/>
    <lineage>
        <taxon>Bacteria</taxon>
        <taxon>Pseudomonadati</taxon>
        <taxon>Pseudomonadota</taxon>
        <taxon>Gammaproteobacteria</taxon>
        <taxon>Pseudomonadales</taxon>
        <taxon>Pseudomonadaceae</taxon>
        <taxon>Pseudomonas</taxon>
    </lineage>
</organism>
<dbReference type="SUPFAM" id="SSF53756">
    <property type="entry name" value="UDP-Glycosyltransferase/glycogen phosphorylase"/>
    <property type="match status" value="1"/>
</dbReference>
<dbReference type="PANTHER" id="PTHR30160">
    <property type="entry name" value="TETRAACYLDISACCHARIDE 4'-KINASE-RELATED"/>
    <property type="match status" value="1"/>
</dbReference>
<dbReference type="GO" id="GO:0008713">
    <property type="term" value="F:ADP-heptose-lipopolysaccharide heptosyltransferase activity"/>
    <property type="evidence" value="ECO:0007669"/>
    <property type="project" value="TreeGrafter"/>
</dbReference>
<dbReference type="InterPro" id="IPR049327">
    <property type="entry name" value="TibC/BAHTCr-like_N"/>
</dbReference>
<evidence type="ECO:0000256" key="2">
    <source>
        <dbReference type="ARBA" id="ARBA00022679"/>
    </source>
</evidence>
<proteinExistence type="predicted"/>
<reference evidence="4 5" key="1">
    <citation type="submission" date="2018-07" db="EMBL/GenBank/DDBJ databases">
        <title>Complete genome sequence of a Pseudomonas plecoglossicida strain pathogenic to the marine fish, Larimichthys crocea.</title>
        <authorList>
            <person name="Tao Z."/>
        </authorList>
    </citation>
    <scope>NUCLEOTIDE SEQUENCE [LARGE SCALE GENOMIC DNA]</scope>
    <source>
        <strain evidence="4 5">XSDHY-P</strain>
    </source>
</reference>
<name>A0AAD0QXI3_PSEDL</name>
<dbReference type="GeneID" id="49615106"/>
<dbReference type="GO" id="GO:0009244">
    <property type="term" value="P:lipopolysaccharide core region biosynthetic process"/>
    <property type="evidence" value="ECO:0007669"/>
    <property type="project" value="TreeGrafter"/>
</dbReference>
<evidence type="ECO:0000259" key="3">
    <source>
        <dbReference type="Pfam" id="PF21129"/>
    </source>
</evidence>
<sequence length="425" mass="48300">MSSHPLPTVSHATSTAAQERENYFASPDLPTQLGPLGIRYDFNDGARVLLPNGRWRVEIWDADTDNLLFACDSDEGWVTSTKKFFVRFNLKVFKRDDSTPILDHTLDLRDQEVRIAFPVGTLGDVVGWVPYAERLREQHQCRLECTMGPLLIELFAASYPQIRFTEPLEYVGRQPYATYRIGLFFNGNLDNQPIDFRMVGLHRTAGYILGVDPTEIVPRLQLNAARTIHEPYVCIATKASCQAKFWNNGTGWDEVVAFLKGQGYRVLCIDQKATVGQGFVWNHIPHGAEDFTGDIPLPERVALLQHAEFFVGLSSGLAWLAWACRIPVVLISGFTLPGCEFHTPYRVFNSHVCNGCWDDVRIDFDHQDFLWCPRHKGTERQYECSRFITGKQVIGHIRRLQQDLHGLHAVNDGVLSRLLQVNQVE</sequence>
<dbReference type="Proteomes" id="UP000256503">
    <property type="component" value="Chromosome"/>
</dbReference>
<keyword evidence="2" id="KW-0808">Transferase</keyword>
<accession>A0AAD0QXI3</accession>
<keyword evidence="1" id="KW-0328">Glycosyltransferase</keyword>
<dbReference type="Gene3D" id="3.40.50.2000">
    <property type="entry name" value="Glycogen Phosphorylase B"/>
    <property type="match status" value="1"/>
</dbReference>
<dbReference type="GO" id="GO:0005829">
    <property type="term" value="C:cytosol"/>
    <property type="evidence" value="ECO:0007669"/>
    <property type="project" value="TreeGrafter"/>
</dbReference>
<dbReference type="EMBL" id="CP031146">
    <property type="protein sequence ID" value="AXM97340.1"/>
    <property type="molecule type" value="Genomic_DNA"/>
</dbReference>
<gene>
    <name evidence="4" type="ORF">DVB73_16940</name>
</gene>
<dbReference type="AlphaFoldDB" id="A0AAD0QXI3"/>
<dbReference type="Pfam" id="PF01075">
    <property type="entry name" value="Glyco_transf_9"/>
    <property type="match status" value="1"/>
</dbReference>
<dbReference type="NCBIfam" id="TIGR04414">
    <property type="entry name" value="hepto_Aah_TibC"/>
    <property type="match status" value="1"/>
</dbReference>
<evidence type="ECO:0000313" key="4">
    <source>
        <dbReference type="EMBL" id="AXM97340.1"/>
    </source>
</evidence>
<dbReference type="RefSeq" id="WP_081663592.1">
    <property type="nucleotide sequence ID" value="NZ_CP031146.1"/>
</dbReference>
<dbReference type="PANTHER" id="PTHR30160:SF1">
    <property type="entry name" value="LIPOPOLYSACCHARIDE 1,2-N-ACETYLGLUCOSAMINETRANSFERASE-RELATED"/>
    <property type="match status" value="1"/>
</dbReference>
<evidence type="ECO:0000256" key="1">
    <source>
        <dbReference type="ARBA" id="ARBA00022676"/>
    </source>
</evidence>